<feature type="transmembrane region" description="Helical" evidence="5">
    <location>
        <begin position="149"/>
        <end position="166"/>
    </location>
</feature>
<dbReference type="Proteomes" id="UP000557193">
    <property type="component" value="Unassembled WGS sequence"/>
</dbReference>
<dbReference type="PANTHER" id="PTHR45138:SF9">
    <property type="entry name" value="DIGUANYLATE CYCLASE DGCM-RELATED"/>
    <property type="match status" value="1"/>
</dbReference>
<evidence type="ECO:0000256" key="2">
    <source>
        <dbReference type="ARBA" id="ARBA00004533"/>
    </source>
</evidence>
<keyword evidence="5" id="KW-0812">Transmembrane</keyword>
<feature type="transmembrane region" description="Helical" evidence="5">
    <location>
        <begin position="66"/>
        <end position="86"/>
    </location>
</feature>
<dbReference type="AlphaFoldDB" id="A0A7X0BRL5"/>
<dbReference type="PROSITE" id="PS50887">
    <property type="entry name" value="GGDEF"/>
    <property type="match status" value="1"/>
</dbReference>
<sequence length="402" mass="44943">MRKPLLTRLLKLRELDRVWCARVQQENLKRLYFLALFGVFLSLSQICLFWLLDATGSAAEARWREISLLVHPVILLLSLLIGGLTLRLRRQDNPSAAVERLSTLTATLILAIGLMLTAFDQLVIQGVTPLVAACSVTALLLYLRPFTALILFSAALIIGLLIIDQLSNSPALKLSSTMNSLTACASGLLVSWILYRNFLREQQLRKVLLRQREILKARTRQLQFQASHDTLTGLFNRREFERLTESELSRVNRHPAPLSLLMLDLDHFKAINDNFGHPAGDAVIRHVARLLGEHTRNCDTIGRLGGEEFIILLPETDLPQAQQTAEKLRGLIEHSSIDIDNGRLQITASIGLACLAPGCQTHLTPLYQAADQALYRAKRGGRNRVEHFYFTPGLDTVPAEAP</sequence>
<reference evidence="7 8" key="1">
    <citation type="submission" date="2020-08" db="EMBL/GenBank/DDBJ databases">
        <title>Functional genomics of gut bacteria from endangered species of beetles.</title>
        <authorList>
            <person name="Carlos-Shanley C."/>
        </authorList>
    </citation>
    <scope>NUCLEOTIDE SEQUENCE [LARGE SCALE GENOMIC DNA]</scope>
    <source>
        <strain evidence="7 8">S00202</strain>
    </source>
</reference>
<name>A0A7X0BRL5_9PSED</name>
<organism evidence="7 8">
    <name type="scientific">Pseudomonas fluvialis</name>
    <dbReference type="NCBI Taxonomy" id="1793966"/>
    <lineage>
        <taxon>Bacteria</taxon>
        <taxon>Pseudomonadati</taxon>
        <taxon>Pseudomonadota</taxon>
        <taxon>Gammaproteobacteria</taxon>
        <taxon>Pseudomonadales</taxon>
        <taxon>Pseudomonadaceae</taxon>
        <taxon>Pseudomonas</taxon>
    </lineage>
</organism>
<dbReference type="RefSeq" id="WP_184681957.1">
    <property type="nucleotide sequence ID" value="NZ_JACHLL010000002.1"/>
</dbReference>
<dbReference type="InterPro" id="IPR000160">
    <property type="entry name" value="GGDEF_dom"/>
</dbReference>
<dbReference type="InterPro" id="IPR043128">
    <property type="entry name" value="Rev_trsase/Diguanyl_cyclase"/>
</dbReference>
<evidence type="ECO:0000256" key="3">
    <source>
        <dbReference type="ARBA" id="ARBA00012528"/>
    </source>
</evidence>
<keyword evidence="5" id="KW-1133">Transmembrane helix</keyword>
<dbReference type="PANTHER" id="PTHR45138">
    <property type="entry name" value="REGULATORY COMPONENTS OF SENSORY TRANSDUCTION SYSTEM"/>
    <property type="match status" value="1"/>
</dbReference>
<dbReference type="CDD" id="cd01949">
    <property type="entry name" value="GGDEF"/>
    <property type="match status" value="1"/>
</dbReference>
<comment type="subcellular location">
    <subcellularLocation>
        <location evidence="2">Cell inner membrane</location>
    </subcellularLocation>
</comment>
<feature type="transmembrane region" description="Helical" evidence="5">
    <location>
        <begin position="98"/>
        <end position="116"/>
    </location>
</feature>
<keyword evidence="8" id="KW-1185">Reference proteome</keyword>
<gene>
    <name evidence="7" type="ORF">HNP49_001480</name>
</gene>
<comment type="caution">
    <text evidence="7">The sequence shown here is derived from an EMBL/GenBank/DDBJ whole genome shotgun (WGS) entry which is preliminary data.</text>
</comment>
<evidence type="ECO:0000259" key="6">
    <source>
        <dbReference type="PROSITE" id="PS50887"/>
    </source>
</evidence>
<dbReference type="SUPFAM" id="SSF55073">
    <property type="entry name" value="Nucleotide cyclase"/>
    <property type="match status" value="1"/>
</dbReference>
<evidence type="ECO:0000313" key="8">
    <source>
        <dbReference type="Proteomes" id="UP000557193"/>
    </source>
</evidence>
<comment type="cofactor">
    <cofactor evidence="1">
        <name>Mg(2+)</name>
        <dbReference type="ChEBI" id="CHEBI:18420"/>
    </cofactor>
</comment>
<keyword evidence="5" id="KW-0472">Membrane</keyword>
<dbReference type="GO" id="GO:0043709">
    <property type="term" value="P:cell adhesion involved in single-species biofilm formation"/>
    <property type="evidence" value="ECO:0007669"/>
    <property type="project" value="TreeGrafter"/>
</dbReference>
<feature type="transmembrane region" description="Helical" evidence="5">
    <location>
        <begin position="122"/>
        <end position="142"/>
    </location>
</feature>
<evidence type="ECO:0000256" key="5">
    <source>
        <dbReference type="SAM" id="Phobius"/>
    </source>
</evidence>
<evidence type="ECO:0000256" key="1">
    <source>
        <dbReference type="ARBA" id="ARBA00001946"/>
    </source>
</evidence>
<evidence type="ECO:0000256" key="4">
    <source>
        <dbReference type="ARBA" id="ARBA00034247"/>
    </source>
</evidence>
<dbReference type="GO" id="GO:0005886">
    <property type="term" value="C:plasma membrane"/>
    <property type="evidence" value="ECO:0007669"/>
    <property type="project" value="UniProtKB-SubCell"/>
</dbReference>
<dbReference type="EMBL" id="JACHLL010000002">
    <property type="protein sequence ID" value="MBB6341323.1"/>
    <property type="molecule type" value="Genomic_DNA"/>
</dbReference>
<dbReference type="InterPro" id="IPR050469">
    <property type="entry name" value="Diguanylate_Cyclase"/>
</dbReference>
<dbReference type="FunFam" id="3.30.70.270:FF:000001">
    <property type="entry name" value="Diguanylate cyclase domain protein"/>
    <property type="match status" value="1"/>
</dbReference>
<dbReference type="Gene3D" id="3.30.70.270">
    <property type="match status" value="1"/>
</dbReference>
<dbReference type="Pfam" id="PF00990">
    <property type="entry name" value="GGDEF"/>
    <property type="match status" value="1"/>
</dbReference>
<dbReference type="GO" id="GO:0052621">
    <property type="term" value="F:diguanylate cyclase activity"/>
    <property type="evidence" value="ECO:0007669"/>
    <property type="project" value="UniProtKB-EC"/>
</dbReference>
<dbReference type="EC" id="2.7.7.65" evidence="3"/>
<proteinExistence type="predicted"/>
<dbReference type="InterPro" id="IPR029787">
    <property type="entry name" value="Nucleotide_cyclase"/>
</dbReference>
<comment type="catalytic activity">
    <reaction evidence="4">
        <text>2 GTP = 3',3'-c-di-GMP + 2 diphosphate</text>
        <dbReference type="Rhea" id="RHEA:24898"/>
        <dbReference type="ChEBI" id="CHEBI:33019"/>
        <dbReference type="ChEBI" id="CHEBI:37565"/>
        <dbReference type="ChEBI" id="CHEBI:58805"/>
        <dbReference type="EC" id="2.7.7.65"/>
    </reaction>
</comment>
<dbReference type="GO" id="GO:1902201">
    <property type="term" value="P:negative regulation of bacterial-type flagellum-dependent cell motility"/>
    <property type="evidence" value="ECO:0007669"/>
    <property type="project" value="TreeGrafter"/>
</dbReference>
<feature type="transmembrane region" description="Helical" evidence="5">
    <location>
        <begin position="178"/>
        <end position="195"/>
    </location>
</feature>
<accession>A0A7X0BRL5</accession>
<dbReference type="SMART" id="SM00267">
    <property type="entry name" value="GGDEF"/>
    <property type="match status" value="1"/>
</dbReference>
<dbReference type="NCBIfam" id="TIGR00254">
    <property type="entry name" value="GGDEF"/>
    <property type="match status" value="1"/>
</dbReference>
<evidence type="ECO:0000313" key="7">
    <source>
        <dbReference type="EMBL" id="MBB6341323.1"/>
    </source>
</evidence>
<protein>
    <recommendedName>
        <fullName evidence="3">diguanylate cyclase</fullName>
        <ecNumber evidence="3">2.7.7.65</ecNumber>
    </recommendedName>
</protein>
<feature type="transmembrane region" description="Helical" evidence="5">
    <location>
        <begin position="31"/>
        <end position="51"/>
    </location>
</feature>
<feature type="domain" description="GGDEF" evidence="6">
    <location>
        <begin position="256"/>
        <end position="390"/>
    </location>
</feature>